<evidence type="ECO:0000313" key="3">
    <source>
        <dbReference type="Proteomes" id="UP000826234"/>
    </source>
</evidence>
<feature type="compositionally biased region" description="Basic and acidic residues" evidence="1">
    <location>
        <begin position="32"/>
        <end position="47"/>
    </location>
</feature>
<proteinExistence type="predicted"/>
<evidence type="ECO:0000256" key="1">
    <source>
        <dbReference type="SAM" id="MobiDB-lite"/>
    </source>
</evidence>
<name>A0ABQ7TD98_PHRPL</name>
<evidence type="ECO:0000313" key="2">
    <source>
        <dbReference type="EMBL" id="KAH0627687.1"/>
    </source>
</evidence>
<dbReference type="Proteomes" id="UP000826234">
    <property type="component" value="Unassembled WGS sequence"/>
</dbReference>
<comment type="caution">
    <text evidence="2">The sequence shown here is derived from an EMBL/GenBank/DDBJ whole genome shotgun (WGS) entry which is preliminary data.</text>
</comment>
<sequence>MQFPNRIFSPGLNEGRIRTPASAFEIASQIKREQGRLQEEKEAKGEEGQAEAEGTAPEDCANVFTSRCCLLQAILKPMKNKQADVSQDAEERKTFNHLKKQMIMEAFLYLQEARQGPQKQQPAQTPGAFQ</sequence>
<gene>
    <name evidence="2" type="ORF">JD844_003783</name>
</gene>
<protein>
    <submittedName>
        <fullName evidence="2">Uncharacterized protein</fullName>
    </submittedName>
</protein>
<keyword evidence="3" id="KW-1185">Reference proteome</keyword>
<accession>A0ABQ7TD98</accession>
<reference evidence="2 3" key="1">
    <citation type="journal article" date="2022" name="Gigascience">
        <title>A chromosome-level genome assembly and annotation of the desert horned lizard, Phrynosoma platyrhinos, provides insight into chromosomal rearrangements among reptiles.</title>
        <authorList>
            <person name="Koochekian N."/>
            <person name="Ascanio A."/>
            <person name="Farleigh K."/>
            <person name="Card D.C."/>
            <person name="Schield D.R."/>
            <person name="Castoe T.A."/>
            <person name="Jezkova T."/>
        </authorList>
    </citation>
    <scope>NUCLEOTIDE SEQUENCE [LARGE SCALE GENOMIC DNA]</scope>
    <source>
        <strain evidence="2">NK-2021</strain>
    </source>
</reference>
<dbReference type="EMBL" id="JAIPUX010000521">
    <property type="protein sequence ID" value="KAH0627687.1"/>
    <property type="molecule type" value="Genomic_DNA"/>
</dbReference>
<organism evidence="2 3">
    <name type="scientific">Phrynosoma platyrhinos</name>
    <name type="common">Desert horned lizard</name>
    <dbReference type="NCBI Taxonomy" id="52577"/>
    <lineage>
        <taxon>Eukaryota</taxon>
        <taxon>Metazoa</taxon>
        <taxon>Chordata</taxon>
        <taxon>Craniata</taxon>
        <taxon>Vertebrata</taxon>
        <taxon>Euteleostomi</taxon>
        <taxon>Lepidosauria</taxon>
        <taxon>Squamata</taxon>
        <taxon>Bifurcata</taxon>
        <taxon>Unidentata</taxon>
        <taxon>Episquamata</taxon>
        <taxon>Toxicofera</taxon>
        <taxon>Iguania</taxon>
        <taxon>Phrynosomatidae</taxon>
        <taxon>Phrynosomatinae</taxon>
        <taxon>Phrynosoma</taxon>
    </lineage>
</organism>
<feature type="region of interest" description="Disordered" evidence="1">
    <location>
        <begin position="32"/>
        <end position="57"/>
    </location>
</feature>